<evidence type="ECO:0000313" key="6">
    <source>
        <dbReference type="Proteomes" id="UP000288711"/>
    </source>
</evidence>
<evidence type="ECO:0000256" key="2">
    <source>
        <dbReference type="SAM" id="SignalP"/>
    </source>
</evidence>
<dbReference type="AlphaFoldDB" id="K1EMB3"/>
<name>K1EMB3_9MICO</name>
<sequence length="303" mass="30682">MRRLATTLLAGALLLFTPALPQASATADCREGGRGDTGGGSVIVGADWCQSGGNNGGNDNSGGNNSGGNYNGNNGGGTTGGQSESGDSTSSGPRMYTMAEVIEICMRDGDALSISCMAAYNDRIIREDDATEDAPADETPAQAIARARITAISRLDLSRPEIGASPCQTDTGACRGTVGLPVWLWVGDGTGGALPSMSTTATAGPYSVTATAKVSKVKWSLGDGTTTTCTTTGTKYDSATHGWSDPTCGFASGWSTAGTHTLTASYVWEISISGDATGSATQTMSSTEQVTVGELQSVVTQKG</sequence>
<reference evidence="4 6" key="1">
    <citation type="journal article" date="2009" name="Int. J. Syst. Evol. Microbiol.">
        <title>Janibacter hoylei sp. nov., Bacillus isronensis sp. nov. and Bacillus aryabhattai sp. nov., isolated from cryotubes used for collecting air from the upper atmosphere.</title>
        <authorList>
            <person name="Shivaji S."/>
            <person name="Chaturvedi P."/>
            <person name="Begum Z."/>
            <person name="Pindi P.K."/>
            <person name="Manorama R."/>
            <person name="Padmanaban D.A."/>
            <person name="Shouche Y.S."/>
            <person name="Pawar S."/>
            <person name="Vaishampayan P."/>
            <person name="Dutt C.B."/>
            <person name="Datta G.N."/>
            <person name="Manchanda R.K."/>
            <person name="Rao U.R."/>
            <person name="Bhargava P.M."/>
            <person name="Narlikar J.V."/>
        </authorList>
    </citation>
    <scope>NUCLEOTIDE SEQUENCE [LARGE SCALE GENOMIC DNA]</scope>
    <source>
        <strain evidence="4 6">PVAS-1</strain>
    </source>
</reference>
<dbReference type="RefSeq" id="WP_007928790.1">
    <property type="nucleotide sequence ID" value="NZ_ALWX01000060.1"/>
</dbReference>
<accession>K1EMB3</accession>
<dbReference type="Proteomes" id="UP000288711">
    <property type="component" value="Unassembled WGS sequence"/>
</dbReference>
<keyword evidence="6" id="KW-1185">Reference proteome</keyword>
<evidence type="ECO:0000313" key="4">
    <source>
        <dbReference type="EMBL" id="RWU84255.1"/>
    </source>
</evidence>
<gene>
    <name evidence="3" type="ORF">B277_13089</name>
    <name evidence="4" type="ORF">CWN80_05350</name>
</gene>
<dbReference type="eggNOG" id="ENOG50335VN">
    <property type="taxonomic scope" value="Bacteria"/>
</dbReference>
<feature type="compositionally biased region" description="Gly residues" evidence="1">
    <location>
        <begin position="55"/>
        <end position="80"/>
    </location>
</feature>
<dbReference type="EMBL" id="ALWX01000060">
    <property type="protein sequence ID" value="EKA60418.1"/>
    <property type="molecule type" value="Genomic_DNA"/>
</dbReference>
<reference evidence="3 5" key="2">
    <citation type="journal article" date="2012" name="J. Bacteriol.">
        <title>Genome Sequence of Janibacter hoylei MTCC8307, Isolated from the Stratospheric Air.</title>
        <authorList>
            <person name="Pawar S.P."/>
            <person name="Dhotre D.P."/>
            <person name="Shetty S.A."/>
            <person name="Chowdhury S.P."/>
            <person name="Chaudhari B.L."/>
            <person name="Shouche Y.S."/>
        </authorList>
    </citation>
    <scope>NUCLEOTIDE SEQUENCE [LARGE SCALE GENOMIC DNA]</scope>
    <source>
        <strain evidence="3 5">PVAS-1</strain>
    </source>
</reference>
<feature type="signal peptide" evidence="2">
    <location>
        <begin position="1"/>
        <end position="23"/>
    </location>
</feature>
<evidence type="ECO:0000256" key="1">
    <source>
        <dbReference type="SAM" id="MobiDB-lite"/>
    </source>
</evidence>
<proteinExistence type="predicted"/>
<dbReference type="PATRIC" id="fig|1210046.3.peg.2511"/>
<comment type="caution">
    <text evidence="3">The sequence shown here is derived from an EMBL/GenBank/DDBJ whole genome shotgun (WGS) entry which is preliminary data.</text>
</comment>
<evidence type="ECO:0000313" key="3">
    <source>
        <dbReference type="EMBL" id="EKA60418.1"/>
    </source>
</evidence>
<reference evidence="4" key="3">
    <citation type="submission" date="2017-11" db="EMBL/GenBank/DDBJ databases">
        <authorList>
            <person name="Seuylemezian A."/>
            <person name="Cooper K."/>
            <person name="Vaishampayan P."/>
        </authorList>
    </citation>
    <scope>NUCLEOTIDE SEQUENCE</scope>
    <source>
        <strain evidence="4">PVAS-1</strain>
    </source>
</reference>
<dbReference type="OrthoDB" id="3742379at2"/>
<feature type="chain" id="PRO_5044735194" evidence="2">
    <location>
        <begin position="24"/>
        <end position="303"/>
    </location>
</feature>
<protein>
    <submittedName>
        <fullName evidence="3">Putative ATP/GTP-binding protein</fullName>
    </submittedName>
</protein>
<feature type="compositionally biased region" description="Low complexity" evidence="1">
    <location>
        <begin position="81"/>
        <end position="92"/>
    </location>
</feature>
<organism evidence="3 5">
    <name type="scientific">Janibacter hoylei PVAS-1</name>
    <dbReference type="NCBI Taxonomy" id="1210046"/>
    <lineage>
        <taxon>Bacteria</taxon>
        <taxon>Bacillati</taxon>
        <taxon>Actinomycetota</taxon>
        <taxon>Actinomycetes</taxon>
        <taxon>Micrococcales</taxon>
        <taxon>Intrasporangiaceae</taxon>
        <taxon>Janibacter</taxon>
    </lineage>
</organism>
<dbReference type="STRING" id="1210046.B277_13089"/>
<dbReference type="Proteomes" id="UP000004474">
    <property type="component" value="Unassembled WGS sequence"/>
</dbReference>
<evidence type="ECO:0000313" key="5">
    <source>
        <dbReference type="Proteomes" id="UP000004474"/>
    </source>
</evidence>
<feature type="region of interest" description="Disordered" evidence="1">
    <location>
        <begin position="55"/>
        <end position="93"/>
    </location>
</feature>
<dbReference type="EMBL" id="PIPF01000005">
    <property type="protein sequence ID" value="RWU84255.1"/>
    <property type="molecule type" value="Genomic_DNA"/>
</dbReference>
<keyword evidence="2" id="KW-0732">Signal</keyword>